<dbReference type="PANTHER" id="PTHR43300:SF7">
    <property type="entry name" value="UDP-N-ACETYLBACILLOSAMINE N-ACETYLTRANSFERASE"/>
    <property type="match status" value="1"/>
</dbReference>
<dbReference type="Pfam" id="PF17836">
    <property type="entry name" value="PglD_N"/>
    <property type="match status" value="1"/>
</dbReference>
<dbReference type="InterPro" id="IPR050179">
    <property type="entry name" value="Trans_hexapeptide_repeat"/>
</dbReference>
<dbReference type="RefSeq" id="WP_093071891.1">
    <property type="nucleotide sequence ID" value="NZ_FOGV01000003.1"/>
</dbReference>
<comment type="caution">
    <text evidence="4">The sequence shown here is derived from an EMBL/GenBank/DDBJ whole genome shotgun (WGS) entry which is preliminary data.</text>
</comment>
<dbReference type="Gene3D" id="2.160.10.10">
    <property type="entry name" value="Hexapeptide repeat proteins"/>
    <property type="match status" value="1"/>
</dbReference>
<feature type="domain" description="PglD N-terminal" evidence="3">
    <location>
        <begin position="5"/>
        <end position="86"/>
    </location>
</feature>
<organism evidence="4 5">
    <name type="scientific">Salisediminibacterium halotolerans</name>
    <dbReference type="NCBI Taxonomy" id="517425"/>
    <lineage>
        <taxon>Bacteria</taxon>
        <taxon>Bacillati</taxon>
        <taxon>Bacillota</taxon>
        <taxon>Bacilli</taxon>
        <taxon>Bacillales</taxon>
        <taxon>Bacillaceae</taxon>
        <taxon>Salisediminibacterium</taxon>
    </lineage>
</organism>
<dbReference type="CDD" id="cd03360">
    <property type="entry name" value="LbH_AT_putative"/>
    <property type="match status" value="1"/>
</dbReference>
<proteinExistence type="predicted"/>
<dbReference type="EMBL" id="FOGV01000003">
    <property type="protein sequence ID" value="SER59949.1"/>
    <property type="molecule type" value="Genomic_DNA"/>
</dbReference>
<dbReference type="PANTHER" id="PTHR43300">
    <property type="entry name" value="ACETYLTRANSFERASE"/>
    <property type="match status" value="1"/>
</dbReference>
<dbReference type="InterPro" id="IPR020019">
    <property type="entry name" value="AcTrfase_PglD-like"/>
</dbReference>
<dbReference type="OrthoDB" id="9794407at2"/>
<dbReference type="NCBIfam" id="TIGR03570">
    <property type="entry name" value="NeuD_NnaD"/>
    <property type="match status" value="1"/>
</dbReference>
<protein>
    <submittedName>
        <fullName evidence="4">Sugar O-acyltransferase, sialic acid O-acetyltransferase NeuD family</fullName>
    </submittedName>
</protein>
<evidence type="ECO:0000256" key="2">
    <source>
        <dbReference type="PIRSR" id="PIRSR620019-2"/>
    </source>
</evidence>
<dbReference type="AlphaFoldDB" id="A0A1H9QJC3"/>
<name>A0A1H9QJC3_9BACI</name>
<feature type="binding site" evidence="2">
    <location>
        <position position="75"/>
    </location>
    <ligand>
        <name>substrate</name>
    </ligand>
</feature>
<accession>A0A1H9QJC3</accession>
<gene>
    <name evidence="4" type="ORF">SAMN05444126_10315</name>
</gene>
<dbReference type="InterPro" id="IPR041561">
    <property type="entry name" value="PglD_N"/>
</dbReference>
<feature type="active site" description="Proton acceptor" evidence="1">
    <location>
        <position position="140"/>
    </location>
</feature>
<dbReference type="STRING" id="1464123.SAMN05444126_10315"/>
<evidence type="ECO:0000259" key="3">
    <source>
        <dbReference type="Pfam" id="PF17836"/>
    </source>
</evidence>
<dbReference type="Gene3D" id="3.40.50.20">
    <property type="match status" value="1"/>
</dbReference>
<evidence type="ECO:0000313" key="5">
    <source>
        <dbReference type="Proteomes" id="UP000199318"/>
    </source>
</evidence>
<sequence length="218" mass="23160">MKKPIYIIGSGGYSKQVIEILEETAGQQDWEIIGLIDDDYGKHGQEVLGYPVLGDVGWLKKQSFIEASSAVVAVGDGEQRKCIINDLKNVYWPNVIHPSALLSKHIEMGKGNVISAGVIINPDSSLGNFNNINIGCTLGHDVYFADYVTVMPNCSISGNVNINQFTTVGTGTAVIQGLSLGSGSIIGAGSSVIDHTDSYSVYVGSPAKKVKSLAEKIN</sequence>
<dbReference type="InterPro" id="IPR011004">
    <property type="entry name" value="Trimer_LpxA-like_sf"/>
</dbReference>
<evidence type="ECO:0000256" key="1">
    <source>
        <dbReference type="PIRSR" id="PIRSR620019-1"/>
    </source>
</evidence>
<evidence type="ECO:0000313" key="4">
    <source>
        <dbReference type="EMBL" id="SER59949.1"/>
    </source>
</evidence>
<dbReference type="SUPFAM" id="SSF51161">
    <property type="entry name" value="Trimeric LpxA-like enzymes"/>
    <property type="match status" value="1"/>
</dbReference>
<keyword evidence="5" id="KW-1185">Reference proteome</keyword>
<feature type="site" description="Increases basicity of active site His" evidence="1">
    <location>
        <position position="141"/>
    </location>
</feature>
<reference evidence="5" key="1">
    <citation type="submission" date="2016-10" db="EMBL/GenBank/DDBJ databases">
        <authorList>
            <person name="de Groot N.N."/>
        </authorList>
    </citation>
    <scope>NUCLEOTIDE SEQUENCE [LARGE SCALE GENOMIC DNA]</scope>
    <source>
        <strain evidence="5">10nlg</strain>
    </source>
</reference>
<dbReference type="Proteomes" id="UP000199318">
    <property type="component" value="Unassembled WGS sequence"/>
</dbReference>